<keyword evidence="1" id="KW-0217">Developmental protein</keyword>
<proteinExistence type="predicted"/>
<organism evidence="6">
    <name type="scientific">Enterobius vermicularis</name>
    <name type="common">Human pinworm</name>
    <dbReference type="NCBI Taxonomy" id="51028"/>
    <lineage>
        <taxon>Eukaryota</taxon>
        <taxon>Metazoa</taxon>
        <taxon>Ecdysozoa</taxon>
        <taxon>Nematoda</taxon>
        <taxon>Chromadorea</taxon>
        <taxon>Rhabditida</taxon>
        <taxon>Spirurina</taxon>
        <taxon>Oxyuridomorpha</taxon>
        <taxon>Oxyuroidea</taxon>
        <taxon>Oxyuridae</taxon>
        <taxon>Enterobius</taxon>
    </lineage>
</organism>
<dbReference type="AlphaFoldDB" id="A0A0N4VE51"/>
<keyword evidence="5" id="KW-1185">Reference proteome</keyword>
<evidence type="ECO:0000313" key="5">
    <source>
        <dbReference type="Proteomes" id="UP000274131"/>
    </source>
</evidence>
<dbReference type="InterPro" id="IPR016024">
    <property type="entry name" value="ARM-type_fold"/>
</dbReference>
<sequence length="681" mass="74764">MELTEGAQCASFGSSSRSLSDSESNATAFHLKELNENYALTRTGRIRAAMFPELVTDGLDGSQIPKTRSTVIEKLGEPSQLVKTALVELLSLQDETELATKAIPELVKLLGDKDETVALRAAHMVHLLSREDRSVRTIAKDPSLISALFSASKCNNESIQRNALAAISHISEHAEGRMHLFRSGGIPELVRLLSVRVDAVRHYAITTLHNLLLYMDTAKQETRACGGIEAMTPLLRERNPRFLALVADSLYLVLLDHPQGKLIFLSLNGPSLLVDLLNNYRAYPKLVYAVIRCIRAVSVCRQRALQVLETFIDEADERTQVAVLSAVRNLSDAAANEENLGPLVLRMISIVASGDESSVACATGVLSNLTCNNVRNKQVLCSNRGIDVLCGALERFAASEEVTEPALCALRHCTARHSMAPQAQSDVHLAQAQHIILDLLASMRAPVVKAALGLVRNLALLPSNLQSLAHETTAKGKSVVSLAMDVLARAGDQFRQDPDALVDGVAMRELVEGAVSALHQLANDSYVSNLILQDHNCVDMLIKLLSWDEVYANEDELLLRELLGLLYQLTKTAEGARQIDAYDPRGALAEALRSKHKSVAIYASGVMKNLHLEKPVVYNEINDECGIIDGEEEWVRDGLEPELFAEMYQSPGVHRLEQQTLWQPPPYQANNTNQGWFDTDL</sequence>
<dbReference type="GO" id="GO:0007155">
    <property type="term" value="P:cell adhesion"/>
    <property type="evidence" value="ECO:0007669"/>
    <property type="project" value="InterPro"/>
</dbReference>
<dbReference type="WBParaSite" id="EVEC_0000893801-mRNA-1">
    <property type="protein sequence ID" value="EVEC_0000893801-mRNA-1"/>
    <property type="gene ID" value="EVEC_0000893801"/>
</dbReference>
<gene>
    <name evidence="4" type="ORF">EVEC_LOCUS8390</name>
</gene>
<dbReference type="SUPFAM" id="SSF48371">
    <property type="entry name" value="ARM repeat"/>
    <property type="match status" value="1"/>
</dbReference>
<evidence type="ECO:0000256" key="2">
    <source>
        <dbReference type="PROSITE-ProRule" id="PRU00259"/>
    </source>
</evidence>
<reference evidence="6" key="1">
    <citation type="submission" date="2017-02" db="UniProtKB">
        <authorList>
            <consortium name="WormBaseParasite"/>
        </authorList>
    </citation>
    <scope>IDENTIFICATION</scope>
</reference>
<feature type="repeat" description="ARM" evidence="2">
    <location>
        <begin position="184"/>
        <end position="211"/>
    </location>
</feature>
<reference evidence="4 5" key="2">
    <citation type="submission" date="2018-10" db="EMBL/GenBank/DDBJ databases">
        <authorList>
            <consortium name="Pathogen Informatics"/>
        </authorList>
    </citation>
    <scope>NUCLEOTIDE SEQUENCE [LARGE SCALE GENOMIC DNA]</scope>
</reference>
<dbReference type="InterPro" id="IPR013284">
    <property type="entry name" value="Beta-catenin"/>
</dbReference>
<dbReference type="Gene3D" id="1.25.10.10">
    <property type="entry name" value="Leucine-rich Repeat Variant"/>
    <property type="match status" value="1"/>
</dbReference>
<dbReference type="Pfam" id="PF00514">
    <property type="entry name" value="Arm"/>
    <property type="match status" value="1"/>
</dbReference>
<name>A0A0N4VE51_ENTVE</name>
<dbReference type="PANTHER" id="PTHR45976">
    <property type="entry name" value="ARMADILLO SEGMENT POLARITY PROTEIN"/>
    <property type="match status" value="1"/>
</dbReference>
<dbReference type="STRING" id="51028.A0A0N4VE51"/>
<dbReference type="PROSITE" id="PS50176">
    <property type="entry name" value="ARM_REPEAT"/>
    <property type="match status" value="1"/>
</dbReference>
<dbReference type="InterPro" id="IPR000225">
    <property type="entry name" value="Armadillo"/>
</dbReference>
<dbReference type="OrthoDB" id="195736at2759"/>
<evidence type="ECO:0000256" key="3">
    <source>
        <dbReference type="SAM" id="MobiDB-lite"/>
    </source>
</evidence>
<evidence type="ECO:0000313" key="4">
    <source>
        <dbReference type="EMBL" id="VDD93639.1"/>
    </source>
</evidence>
<dbReference type="SMART" id="SM00185">
    <property type="entry name" value="ARM"/>
    <property type="match status" value="9"/>
</dbReference>
<dbReference type="EMBL" id="UXUI01009403">
    <property type="protein sequence ID" value="VDD93639.1"/>
    <property type="molecule type" value="Genomic_DNA"/>
</dbReference>
<dbReference type="GO" id="GO:0045296">
    <property type="term" value="F:cadherin binding"/>
    <property type="evidence" value="ECO:0007669"/>
    <property type="project" value="InterPro"/>
</dbReference>
<evidence type="ECO:0000313" key="6">
    <source>
        <dbReference type="WBParaSite" id="EVEC_0000893801-mRNA-1"/>
    </source>
</evidence>
<dbReference type="PRINTS" id="PR01869">
    <property type="entry name" value="BCATNINFAMLY"/>
</dbReference>
<accession>A0A0N4VE51</accession>
<dbReference type="Proteomes" id="UP000274131">
    <property type="component" value="Unassembled WGS sequence"/>
</dbReference>
<protein>
    <submittedName>
        <fullName evidence="6">Armadillo/beta-catenin-like repeat protein</fullName>
    </submittedName>
</protein>
<feature type="compositionally biased region" description="Low complexity" evidence="3">
    <location>
        <begin position="11"/>
        <end position="21"/>
    </location>
</feature>
<feature type="region of interest" description="Disordered" evidence="3">
    <location>
        <begin position="1"/>
        <end position="21"/>
    </location>
</feature>
<dbReference type="CDD" id="cd21719">
    <property type="entry name" value="CTNNAbd_CTNNB1-like"/>
    <property type="match status" value="1"/>
</dbReference>
<evidence type="ECO:0000256" key="1">
    <source>
        <dbReference type="ARBA" id="ARBA00022473"/>
    </source>
</evidence>
<dbReference type="InterPro" id="IPR011989">
    <property type="entry name" value="ARM-like"/>
</dbReference>